<dbReference type="Proteomes" id="UP001345219">
    <property type="component" value="Chromosome 8"/>
</dbReference>
<keyword evidence="3" id="KW-1185">Reference proteome</keyword>
<proteinExistence type="predicted"/>
<gene>
    <name evidence="2" type="ORF">SAY87_009879</name>
</gene>
<feature type="compositionally biased region" description="Low complexity" evidence="1">
    <location>
        <begin position="303"/>
        <end position="320"/>
    </location>
</feature>
<accession>A0AAN7PXY0</accession>
<organism evidence="2 3">
    <name type="scientific">Trapa incisa</name>
    <dbReference type="NCBI Taxonomy" id="236973"/>
    <lineage>
        <taxon>Eukaryota</taxon>
        <taxon>Viridiplantae</taxon>
        <taxon>Streptophyta</taxon>
        <taxon>Embryophyta</taxon>
        <taxon>Tracheophyta</taxon>
        <taxon>Spermatophyta</taxon>
        <taxon>Magnoliopsida</taxon>
        <taxon>eudicotyledons</taxon>
        <taxon>Gunneridae</taxon>
        <taxon>Pentapetalae</taxon>
        <taxon>rosids</taxon>
        <taxon>malvids</taxon>
        <taxon>Myrtales</taxon>
        <taxon>Lythraceae</taxon>
        <taxon>Trapa</taxon>
    </lineage>
</organism>
<sequence>MKRSPPTSSSCSSSSSSSCAAAGQCDHQQDKNPSSKRSRKSQIHNTNTPNSGTCRRSSIYRGVTRHRWTGRFEAHLWDKSSWNSIQNKKGRQDEYKKEMEEMQKLSKEEYLASLRRCSSGFSRGVSKYRGVARDDAGGSRIHIDLPRHIQPLQKVATEYEPDEVVHVDVDVDGAMKTEVDHAAAVVARDHHEMKGGRQDAHAAGASLYTEFSTMMMMMDQGDGDQDHPWNFYMDVEGPYPSLRVSDLPLEKYIDELPDVLGDCRGFDDNIHLIFEAGGTEVEVPVETDRMSLLGGFERGGGMSPSSTTSSPTSSTTTLVSESSLGIVRRVVGHVSALVGEGEDYKNKKIWLGPFHQRQ</sequence>
<dbReference type="EMBL" id="JAXIOK010000014">
    <property type="protein sequence ID" value="KAK4756122.1"/>
    <property type="molecule type" value="Genomic_DNA"/>
</dbReference>
<comment type="caution">
    <text evidence="2">The sequence shown here is derived from an EMBL/GenBank/DDBJ whole genome shotgun (WGS) entry which is preliminary data.</text>
</comment>
<feature type="compositionally biased region" description="Polar residues" evidence="1">
    <location>
        <begin position="43"/>
        <end position="56"/>
    </location>
</feature>
<evidence type="ECO:0000256" key="1">
    <source>
        <dbReference type="SAM" id="MobiDB-lite"/>
    </source>
</evidence>
<feature type="region of interest" description="Disordered" evidence="1">
    <location>
        <begin position="1"/>
        <end position="58"/>
    </location>
</feature>
<dbReference type="Gene3D" id="3.30.730.10">
    <property type="entry name" value="AP2/ERF domain"/>
    <property type="match status" value="1"/>
</dbReference>
<dbReference type="PANTHER" id="PTHR32467:SF97">
    <property type="entry name" value="ETHYLENE-RESPONSIVE TRANSCRIPTION FACTOR WRI1"/>
    <property type="match status" value="1"/>
</dbReference>
<dbReference type="PANTHER" id="PTHR32467">
    <property type="entry name" value="AP2-LIKE ETHYLENE-RESPONSIVE TRANSCRIPTION FACTOR"/>
    <property type="match status" value="1"/>
</dbReference>
<protein>
    <submittedName>
        <fullName evidence="2">Uncharacterized protein</fullName>
    </submittedName>
</protein>
<feature type="region of interest" description="Disordered" evidence="1">
    <location>
        <begin position="297"/>
        <end position="320"/>
    </location>
</feature>
<evidence type="ECO:0000313" key="3">
    <source>
        <dbReference type="Proteomes" id="UP001345219"/>
    </source>
</evidence>
<reference evidence="2 3" key="1">
    <citation type="journal article" date="2023" name="Hortic Res">
        <title>Pangenome of water caltrop reveals structural variations and asymmetric subgenome divergence after allopolyploidization.</title>
        <authorList>
            <person name="Zhang X."/>
            <person name="Chen Y."/>
            <person name="Wang L."/>
            <person name="Yuan Y."/>
            <person name="Fang M."/>
            <person name="Shi L."/>
            <person name="Lu R."/>
            <person name="Comes H.P."/>
            <person name="Ma Y."/>
            <person name="Chen Y."/>
            <person name="Huang G."/>
            <person name="Zhou Y."/>
            <person name="Zheng Z."/>
            <person name="Qiu Y."/>
        </authorList>
    </citation>
    <scope>NUCLEOTIDE SEQUENCE [LARGE SCALE GENOMIC DNA]</scope>
    <source>
        <tissue evidence="2">Roots</tissue>
    </source>
</reference>
<dbReference type="GO" id="GO:0003700">
    <property type="term" value="F:DNA-binding transcription factor activity"/>
    <property type="evidence" value="ECO:0007669"/>
    <property type="project" value="InterPro"/>
</dbReference>
<dbReference type="InterPro" id="IPR036955">
    <property type="entry name" value="AP2/ERF_dom_sf"/>
</dbReference>
<feature type="compositionally biased region" description="Low complexity" evidence="1">
    <location>
        <begin position="8"/>
        <end position="19"/>
    </location>
</feature>
<dbReference type="AlphaFoldDB" id="A0AAN7PXY0"/>
<dbReference type="PROSITE" id="PS51257">
    <property type="entry name" value="PROKAR_LIPOPROTEIN"/>
    <property type="match status" value="1"/>
</dbReference>
<evidence type="ECO:0000313" key="2">
    <source>
        <dbReference type="EMBL" id="KAK4756122.1"/>
    </source>
</evidence>
<name>A0AAN7PXY0_9MYRT</name>